<keyword evidence="1" id="KW-1133">Transmembrane helix</keyword>
<comment type="caution">
    <text evidence="2">The sequence shown here is derived from an EMBL/GenBank/DDBJ whole genome shotgun (WGS) entry which is preliminary data.</text>
</comment>
<keyword evidence="1" id="KW-0472">Membrane</keyword>
<sequence length="40" mass="4507">MDPQGTAVVAFFTLGPLSWTLCWAIVRFVKHQWPSKPYGA</sequence>
<dbReference type="Proteomes" id="UP001596060">
    <property type="component" value="Unassembled WGS sequence"/>
</dbReference>
<protein>
    <submittedName>
        <fullName evidence="2">Uncharacterized protein</fullName>
    </submittedName>
</protein>
<organism evidence="2 3">
    <name type="scientific">Bosea massiliensis</name>
    <dbReference type="NCBI Taxonomy" id="151419"/>
    <lineage>
        <taxon>Bacteria</taxon>
        <taxon>Pseudomonadati</taxon>
        <taxon>Pseudomonadota</taxon>
        <taxon>Alphaproteobacteria</taxon>
        <taxon>Hyphomicrobiales</taxon>
        <taxon>Boseaceae</taxon>
        <taxon>Bosea</taxon>
    </lineage>
</organism>
<dbReference type="RefSeq" id="WP_377816392.1">
    <property type="nucleotide sequence ID" value="NZ_JBHSLU010000017.1"/>
</dbReference>
<gene>
    <name evidence="2" type="ORF">ACFPN9_08570</name>
</gene>
<evidence type="ECO:0000313" key="2">
    <source>
        <dbReference type="EMBL" id="MFC5505310.1"/>
    </source>
</evidence>
<keyword evidence="1" id="KW-0812">Transmembrane</keyword>
<proteinExistence type="predicted"/>
<feature type="transmembrane region" description="Helical" evidence="1">
    <location>
        <begin position="6"/>
        <end position="26"/>
    </location>
</feature>
<dbReference type="EMBL" id="JBHSLU010000017">
    <property type="protein sequence ID" value="MFC5505310.1"/>
    <property type="molecule type" value="Genomic_DNA"/>
</dbReference>
<accession>A0ABW0NXW0</accession>
<keyword evidence="3" id="KW-1185">Reference proteome</keyword>
<name>A0ABW0NXW0_9HYPH</name>
<evidence type="ECO:0000313" key="3">
    <source>
        <dbReference type="Proteomes" id="UP001596060"/>
    </source>
</evidence>
<reference evidence="3" key="1">
    <citation type="journal article" date="2019" name="Int. J. Syst. Evol. Microbiol.">
        <title>The Global Catalogue of Microorganisms (GCM) 10K type strain sequencing project: providing services to taxonomists for standard genome sequencing and annotation.</title>
        <authorList>
            <consortium name="The Broad Institute Genomics Platform"/>
            <consortium name="The Broad Institute Genome Sequencing Center for Infectious Disease"/>
            <person name="Wu L."/>
            <person name="Ma J."/>
        </authorList>
    </citation>
    <scope>NUCLEOTIDE SEQUENCE [LARGE SCALE GENOMIC DNA]</scope>
    <source>
        <strain evidence="3">CCUG 43117</strain>
    </source>
</reference>
<evidence type="ECO:0000256" key="1">
    <source>
        <dbReference type="SAM" id="Phobius"/>
    </source>
</evidence>